<proteinExistence type="predicted"/>
<name>A0A9W8CTE2_9FUNG</name>
<evidence type="ECO:0000256" key="6">
    <source>
        <dbReference type="ARBA" id="ARBA00022859"/>
    </source>
</evidence>
<evidence type="ECO:0000256" key="4">
    <source>
        <dbReference type="ARBA" id="ARBA00022771"/>
    </source>
</evidence>
<dbReference type="OrthoDB" id="2423195at2759"/>
<reference evidence="9" key="1">
    <citation type="submission" date="2022-07" db="EMBL/GenBank/DDBJ databases">
        <title>Phylogenomic reconstructions and comparative analyses of Kickxellomycotina fungi.</title>
        <authorList>
            <person name="Reynolds N.K."/>
            <person name="Stajich J.E."/>
            <person name="Barry K."/>
            <person name="Grigoriev I.V."/>
            <person name="Crous P."/>
            <person name="Smith M.E."/>
        </authorList>
    </citation>
    <scope>NUCLEOTIDE SEQUENCE</scope>
    <source>
        <strain evidence="9">NBRC 32514</strain>
    </source>
</reference>
<evidence type="ECO:0000256" key="5">
    <source>
        <dbReference type="ARBA" id="ARBA00022833"/>
    </source>
</evidence>
<dbReference type="GO" id="GO:0002376">
    <property type="term" value="P:immune system process"/>
    <property type="evidence" value="ECO:0007669"/>
    <property type="project" value="UniProtKB-KW"/>
</dbReference>
<dbReference type="PROSITE" id="PS51981">
    <property type="entry name" value="ZF_RZ"/>
    <property type="match status" value="1"/>
</dbReference>
<keyword evidence="2" id="KW-0963">Cytoplasm</keyword>
<dbReference type="AlphaFoldDB" id="A0A9W8CTE2"/>
<dbReference type="Proteomes" id="UP001149813">
    <property type="component" value="Unassembled WGS sequence"/>
</dbReference>
<feature type="domain" description="RZ-type" evidence="8">
    <location>
        <begin position="139"/>
        <end position="205"/>
    </location>
</feature>
<evidence type="ECO:0000256" key="7">
    <source>
        <dbReference type="SAM" id="MobiDB-lite"/>
    </source>
</evidence>
<dbReference type="EMBL" id="JANBOJ010000096">
    <property type="protein sequence ID" value="KAJ1722757.1"/>
    <property type="molecule type" value="Genomic_DNA"/>
</dbReference>
<comment type="caution">
    <text evidence="9">The sequence shown here is derived from an EMBL/GenBank/DDBJ whole genome shotgun (WGS) entry which is preliminary data.</text>
</comment>
<feature type="region of interest" description="Disordered" evidence="7">
    <location>
        <begin position="1"/>
        <end position="54"/>
    </location>
</feature>
<sequence length="205" mass="22275">MITRSVSNKKHSLKRKAEEDVFNPPTKVSKIKPVQNSKPKSVERGGADQSTVQPEKNIVFDASGLEDMVNKAAQKSIDELVIHAINSSVASAVNEAVSKSVEIAVKEAVSAATKELSIASSLSVSGPPSTSKTKTKLSVTNKEMLSVKKAIPNVSWLQCPNSHWYAVGECRTPAINARCIDCNAHIGLNYYSRQTPSTKEYRCFK</sequence>
<keyword evidence="6" id="KW-0391">Immunity</keyword>
<gene>
    <name evidence="9" type="ORF">LPJ53_002855</name>
</gene>
<dbReference type="GO" id="GO:0008270">
    <property type="term" value="F:zinc ion binding"/>
    <property type="evidence" value="ECO:0007669"/>
    <property type="project" value="UniProtKB-KW"/>
</dbReference>
<dbReference type="Pfam" id="PF20173">
    <property type="entry name" value="ZnF_RZ-type"/>
    <property type="match status" value="1"/>
</dbReference>
<keyword evidence="4" id="KW-0863">Zinc-finger</keyword>
<organism evidence="9 10">
    <name type="scientific">Coemansia erecta</name>
    <dbReference type="NCBI Taxonomy" id="147472"/>
    <lineage>
        <taxon>Eukaryota</taxon>
        <taxon>Fungi</taxon>
        <taxon>Fungi incertae sedis</taxon>
        <taxon>Zoopagomycota</taxon>
        <taxon>Kickxellomycotina</taxon>
        <taxon>Kickxellomycetes</taxon>
        <taxon>Kickxellales</taxon>
        <taxon>Kickxellaceae</taxon>
        <taxon>Coemansia</taxon>
    </lineage>
</organism>
<evidence type="ECO:0000313" key="9">
    <source>
        <dbReference type="EMBL" id="KAJ1722757.1"/>
    </source>
</evidence>
<evidence type="ECO:0000256" key="3">
    <source>
        <dbReference type="ARBA" id="ARBA00022723"/>
    </source>
</evidence>
<keyword evidence="3" id="KW-0479">Metal-binding</keyword>
<dbReference type="InterPro" id="IPR046439">
    <property type="entry name" value="ZF_RZ_dom"/>
</dbReference>
<evidence type="ECO:0000313" key="10">
    <source>
        <dbReference type="Proteomes" id="UP001149813"/>
    </source>
</evidence>
<protein>
    <recommendedName>
        <fullName evidence="8">RZ-type domain-containing protein</fullName>
    </recommendedName>
</protein>
<dbReference type="GO" id="GO:0005737">
    <property type="term" value="C:cytoplasm"/>
    <property type="evidence" value="ECO:0007669"/>
    <property type="project" value="UniProtKB-SubCell"/>
</dbReference>
<evidence type="ECO:0000256" key="2">
    <source>
        <dbReference type="ARBA" id="ARBA00022490"/>
    </source>
</evidence>
<evidence type="ECO:0000259" key="8">
    <source>
        <dbReference type="PROSITE" id="PS51981"/>
    </source>
</evidence>
<accession>A0A9W8CTE2</accession>
<keyword evidence="5" id="KW-0862">Zinc</keyword>
<keyword evidence="10" id="KW-1185">Reference proteome</keyword>
<comment type="subcellular location">
    <subcellularLocation>
        <location evidence="1">Cytoplasm</location>
    </subcellularLocation>
</comment>
<evidence type="ECO:0000256" key="1">
    <source>
        <dbReference type="ARBA" id="ARBA00004496"/>
    </source>
</evidence>